<proteinExistence type="predicted"/>
<evidence type="ECO:0000313" key="2">
    <source>
        <dbReference type="EMBL" id="TEB27285.1"/>
    </source>
</evidence>
<reference evidence="1 3" key="1">
    <citation type="journal article" date="2019" name="Nat. Ecol. Evol.">
        <title>Megaphylogeny resolves global patterns of mushroom evolution.</title>
        <authorList>
            <person name="Varga T."/>
            <person name="Krizsan K."/>
            <person name="Foldi C."/>
            <person name="Dima B."/>
            <person name="Sanchez-Garcia M."/>
            <person name="Sanchez-Ramirez S."/>
            <person name="Szollosi G.J."/>
            <person name="Szarkandi J.G."/>
            <person name="Papp V."/>
            <person name="Albert L."/>
            <person name="Andreopoulos W."/>
            <person name="Angelini C."/>
            <person name="Antonin V."/>
            <person name="Barry K.W."/>
            <person name="Bougher N.L."/>
            <person name="Buchanan P."/>
            <person name="Buyck B."/>
            <person name="Bense V."/>
            <person name="Catcheside P."/>
            <person name="Chovatia M."/>
            <person name="Cooper J."/>
            <person name="Damon W."/>
            <person name="Desjardin D."/>
            <person name="Finy P."/>
            <person name="Geml J."/>
            <person name="Haridas S."/>
            <person name="Hughes K."/>
            <person name="Justo A."/>
            <person name="Karasinski D."/>
            <person name="Kautmanova I."/>
            <person name="Kiss B."/>
            <person name="Kocsube S."/>
            <person name="Kotiranta H."/>
            <person name="LaButti K.M."/>
            <person name="Lechner B.E."/>
            <person name="Liimatainen K."/>
            <person name="Lipzen A."/>
            <person name="Lukacs Z."/>
            <person name="Mihaltcheva S."/>
            <person name="Morgado L.N."/>
            <person name="Niskanen T."/>
            <person name="Noordeloos M.E."/>
            <person name="Ohm R.A."/>
            <person name="Ortiz-Santana B."/>
            <person name="Ovrebo C."/>
            <person name="Racz N."/>
            <person name="Riley R."/>
            <person name="Savchenko A."/>
            <person name="Shiryaev A."/>
            <person name="Soop K."/>
            <person name="Spirin V."/>
            <person name="Szebenyi C."/>
            <person name="Tomsovsky M."/>
            <person name="Tulloss R.E."/>
            <person name="Uehling J."/>
            <person name="Grigoriev I.V."/>
            <person name="Vagvolgyi C."/>
            <person name="Papp T."/>
            <person name="Martin F.M."/>
            <person name="Miettinen O."/>
            <person name="Hibbett D.S."/>
            <person name="Nagy L.G."/>
        </authorList>
    </citation>
    <scope>NUCLEOTIDE SEQUENCE [LARGE SCALE GENOMIC DNA]</scope>
    <source>
        <strain evidence="1 3">FP101781</strain>
    </source>
</reference>
<dbReference type="EMBL" id="QPFP01000081">
    <property type="protein sequence ID" value="TEB23132.1"/>
    <property type="molecule type" value="Genomic_DNA"/>
</dbReference>
<dbReference type="Proteomes" id="UP000298030">
    <property type="component" value="Unassembled WGS sequence"/>
</dbReference>
<keyword evidence="3" id="KW-1185">Reference proteome</keyword>
<dbReference type="OrthoDB" id="3065006at2759"/>
<dbReference type="STRING" id="71717.A0A4Y7SMY2"/>
<sequence>MSYRVRVGDDYSEAFESAWGIMAGDSISPALFIGFTYDFNPPFSMDDILLQDIHIVKLAFADDVIFLLLTDAMNPSISEMQTRLTWSEAEYCGRRAFLEISALKSVCCLIGAAKLPEENLTVSNGSQIIDYVDEFRYTGIHFSSNIQDPFLPHYTAWAAKARTAVHTVFSTETFVRSIPVPTGVKLYFALVDPYLIYGCDVVIDVNEKCLRMYEATQHYYMRRLLGLQPRSPVGALHVLTSIPPIRHRHVELELRYARYAIVQPENHYENRAYRDAIAMYRRKQRSWITDLEKAMRKLPRHPVRLDVGLMESEEGIDSLREQVRISCARYLYDELESNRTPLLNPKYLPISRDSYQSVLVLRKFLRTIRIPAHRVSVVRLLCADHTLAVEQLRRRRNPDGSRIEVECRSCRYGDANTETEVHALFRCEGPGDGILVKKRSTFMDQVFEVAGRRLVERCTENGNDDGPIMAVHFFLEHDDLAPIFGKYVYDVLKMFPISAM</sequence>
<protein>
    <recommendedName>
        <fullName evidence="4">Reverse transcriptase domain-containing protein</fullName>
    </recommendedName>
</protein>
<evidence type="ECO:0000313" key="3">
    <source>
        <dbReference type="Proteomes" id="UP000298030"/>
    </source>
</evidence>
<comment type="caution">
    <text evidence="1">The sequence shown here is derived from an EMBL/GenBank/DDBJ whole genome shotgun (WGS) entry which is preliminary data.</text>
</comment>
<evidence type="ECO:0000313" key="1">
    <source>
        <dbReference type="EMBL" id="TEB23132.1"/>
    </source>
</evidence>
<gene>
    <name evidence="2" type="ORF">FA13DRAFT_1634759</name>
    <name evidence="1" type="ORF">FA13DRAFT_1640298</name>
</gene>
<name>A0A4Y7SMY2_COPMI</name>
<dbReference type="AlphaFoldDB" id="A0A4Y7SMY2"/>
<accession>A0A4Y7SMY2</accession>
<evidence type="ECO:0008006" key="4">
    <source>
        <dbReference type="Google" id="ProtNLM"/>
    </source>
</evidence>
<dbReference type="EMBL" id="QPFP01000041">
    <property type="protein sequence ID" value="TEB27285.1"/>
    <property type="molecule type" value="Genomic_DNA"/>
</dbReference>
<organism evidence="1 3">
    <name type="scientific">Coprinellus micaceus</name>
    <name type="common">Glistening ink-cap mushroom</name>
    <name type="synonym">Coprinus micaceus</name>
    <dbReference type="NCBI Taxonomy" id="71717"/>
    <lineage>
        <taxon>Eukaryota</taxon>
        <taxon>Fungi</taxon>
        <taxon>Dikarya</taxon>
        <taxon>Basidiomycota</taxon>
        <taxon>Agaricomycotina</taxon>
        <taxon>Agaricomycetes</taxon>
        <taxon>Agaricomycetidae</taxon>
        <taxon>Agaricales</taxon>
        <taxon>Agaricineae</taxon>
        <taxon>Psathyrellaceae</taxon>
        <taxon>Coprinellus</taxon>
    </lineage>
</organism>